<comment type="caution">
    <text evidence="3">The sequence shown here is derived from an EMBL/GenBank/DDBJ whole genome shotgun (WGS) entry which is preliminary data.</text>
</comment>
<feature type="compositionally biased region" description="Polar residues" evidence="1">
    <location>
        <begin position="60"/>
        <end position="70"/>
    </location>
</feature>
<feature type="signal peptide" evidence="2">
    <location>
        <begin position="1"/>
        <end position="28"/>
    </location>
</feature>
<gene>
    <name evidence="3" type="ORF">ACEZDB_10180</name>
</gene>
<protein>
    <submittedName>
        <fullName evidence="3">Uncharacterized protein</fullName>
    </submittedName>
</protein>
<feature type="chain" id="PRO_5045416078" evidence="2">
    <location>
        <begin position="29"/>
        <end position="613"/>
    </location>
</feature>
<organism evidence="3 4">
    <name type="scientific">Streptacidiphilus alkalitolerans</name>
    <dbReference type="NCBI Taxonomy" id="3342712"/>
    <lineage>
        <taxon>Bacteria</taxon>
        <taxon>Bacillati</taxon>
        <taxon>Actinomycetota</taxon>
        <taxon>Actinomycetes</taxon>
        <taxon>Kitasatosporales</taxon>
        <taxon>Streptomycetaceae</taxon>
        <taxon>Streptacidiphilus</taxon>
    </lineage>
</organism>
<evidence type="ECO:0000256" key="1">
    <source>
        <dbReference type="SAM" id="MobiDB-lite"/>
    </source>
</evidence>
<feature type="region of interest" description="Disordered" evidence="1">
    <location>
        <begin position="31"/>
        <end position="112"/>
    </location>
</feature>
<name>A0ABV6WYB3_9ACTN</name>
<feature type="compositionally biased region" description="Low complexity" evidence="1">
    <location>
        <begin position="40"/>
        <end position="59"/>
    </location>
</feature>
<dbReference type="EMBL" id="JBHEZY010000003">
    <property type="protein sequence ID" value="MFC1431018.1"/>
    <property type="molecule type" value="Genomic_DNA"/>
</dbReference>
<evidence type="ECO:0000313" key="3">
    <source>
        <dbReference type="EMBL" id="MFC1431018.1"/>
    </source>
</evidence>
<accession>A0ABV6WYB3</accession>
<dbReference type="Proteomes" id="UP001592530">
    <property type="component" value="Unassembled WGS sequence"/>
</dbReference>
<feature type="compositionally biased region" description="Low complexity" evidence="1">
    <location>
        <begin position="71"/>
        <end position="105"/>
    </location>
</feature>
<evidence type="ECO:0000313" key="4">
    <source>
        <dbReference type="Proteomes" id="UP001592530"/>
    </source>
</evidence>
<keyword evidence="2" id="KW-0732">Signal</keyword>
<sequence>MRLRTTVPAITAAALLAAILALPGQALADSTPAPTGTPVAGASASPSDSGAPTASPSDSNAPTASPSDSGTPTDSASPTAGPSTTPTADPSTSPTAGTTPADAPTISAVTPVDTAQGRVLQVRASSSIGVGSVSATLSSGGVDTTVNTFVQQGDGVWQSGVVVLPDYASYTESVTAVDTAGTSSAAFTGSMDYYKRPAFDSSTTITPSTLSYGRSTVTATGKLDTWDPATGLHTDEPYLGDDETLTLNNGAGTAVAWGYLWSYQNNANFSLTYSPNYSGFKTDVLTLNTTYAHGTVTGPAAAVAKASLTATRVRLDRSTATALANTTVSVTGTVEYLDSVTNTWKPLANQAFKYLDQYGWYVGYYTDANGRFSIGVSTTTPRTWTFATDSSDYRWDSWLADSTANFSVTSVTQTVSLSLSSPQIDEYSDLTFYQSVYTSNGKIPNNRVYLLQSANGKTWTNLGYIPTTGSQSQQFQAWVSNPHAYWRLYSPAGGGYQAAFSNVIHTFRYGTLLTGGKPNHTTVKKNGWVTFRGGLYDQGYGAWAPMKNTRVYLAFRPYGSKNWSLATSAKTNSKGAYSLSAKASRGGTWEVVWFTSNTWFVDAFGPSTYVHVK</sequence>
<proteinExistence type="predicted"/>
<dbReference type="RefSeq" id="WP_380551149.1">
    <property type="nucleotide sequence ID" value="NZ_JBHEZY010000003.1"/>
</dbReference>
<evidence type="ECO:0000256" key="2">
    <source>
        <dbReference type="SAM" id="SignalP"/>
    </source>
</evidence>
<reference evidence="3 4" key="1">
    <citation type="submission" date="2024-09" db="EMBL/GenBank/DDBJ databases">
        <authorList>
            <person name="Lee S.D."/>
        </authorList>
    </citation>
    <scope>NUCLEOTIDE SEQUENCE [LARGE SCALE GENOMIC DNA]</scope>
    <source>
        <strain evidence="3 4">N1-3</strain>
    </source>
</reference>